<feature type="domain" description="JmjC" evidence="4">
    <location>
        <begin position="63"/>
        <end position="161"/>
    </location>
</feature>
<comment type="cofactor">
    <cofactor evidence="3">
        <name>Fe(2+)</name>
        <dbReference type="ChEBI" id="CHEBI:29033"/>
    </cofactor>
    <text evidence="3">Binds 1 Fe(2+) ion per subunit.</text>
</comment>
<dbReference type="PANTHER" id="PTHR13096">
    <property type="entry name" value="MINA53 MYC INDUCED NUCLEAR ANTIGEN"/>
    <property type="match status" value="1"/>
</dbReference>
<dbReference type="Proteomes" id="UP001230188">
    <property type="component" value="Unassembled WGS sequence"/>
</dbReference>
<keyword evidence="3" id="KW-0560">Oxidoreductase</keyword>
<evidence type="ECO:0000256" key="1">
    <source>
        <dbReference type="ARBA" id="ARBA00022723"/>
    </source>
</evidence>
<dbReference type="EC" id="1.14.11.-" evidence="3"/>
<dbReference type="GO" id="GO:0051864">
    <property type="term" value="F:histone H3K36 demethylase activity"/>
    <property type="evidence" value="ECO:0007669"/>
    <property type="project" value="TreeGrafter"/>
</dbReference>
<name>A0AAD7XNT0_9STRA</name>
<accession>A0AAD7XNT0</accession>
<dbReference type="AlphaFoldDB" id="A0AAD7XNT0"/>
<gene>
    <name evidence="5" type="ORF">CTAYLR_009322</name>
</gene>
<dbReference type="InterPro" id="IPR039994">
    <property type="entry name" value="NO66-like"/>
</dbReference>
<keyword evidence="1 3" id="KW-0479">Metal-binding</keyword>
<keyword evidence="3" id="KW-0804">Transcription</keyword>
<keyword evidence="3" id="KW-0539">Nucleus</keyword>
<dbReference type="EMBL" id="JAQMWT010000278">
    <property type="protein sequence ID" value="KAJ8606388.1"/>
    <property type="molecule type" value="Genomic_DNA"/>
</dbReference>
<evidence type="ECO:0000313" key="5">
    <source>
        <dbReference type="EMBL" id="KAJ8606388.1"/>
    </source>
</evidence>
<comment type="subcellular location">
    <subcellularLocation>
        <location evidence="3">Nucleus</location>
    </subcellularLocation>
</comment>
<proteinExistence type="inferred from homology"/>
<evidence type="ECO:0000313" key="6">
    <source>
        <dbReference type="Proteomes" id="UP001230188"/>
    </source>
</evidence>
<organism evidence="5 6">
    <name type="scientific">Chrysophaeum taylorii</name>
    <dbReference type="NCBI Taxonomy" id="2483200"/>
    <lineage>
        <taxon>Eukaryota</taxon>
        <taxon>Sar</taxon>
        <taxon>Stramenopiles</taxon>
        <taxon>Ochrophyta</taxon>
        <taxon>Pelagophyceae</taxon>
        <taxon>Pelagomonadales</taxon>
        <taxon>Pelagomonadaceae</taxon>
        <taxon>Chrysophaeum</taxon>
    </lineage>
</organism>
<dbReference type="Pfam" id="PF08007">
    <property type="entry name" value="JmjC_2"/>
    <property type="match status" value="1"/>
</dbReference>
<keyword evidence="6" id="KW-1185">Reference proteome</keyword>
<dbReference type="PANTHER" id="PTHR13096:SF8">
    <property type="entry name" value="RIBOSOMAL OXYGENASE 1"/>
    <property type="match status" value="1"/>
</dbReference>
<comment type="similarity">
    <text evidence="3">Belongs to the ROX family.</text>
</comment>
<comment type="caution">
    <text evidence="5">The sequence shown here is derived from an EMBL/GenBank/DDBJ whole genome shotgun (WGS) entry which is preliminary data.</text>
</comment>
<reference evidence="5" key="1">
    <citation type="submission" date="2023-01" db="EMBL/GenBank/DDBJ databases">
        <title>Metagenome sequencing of chrysophaentin producing Chrysophaeum taylorii.</title>
        <authorList>
            <person name="Davison J."/>
            <person name="Bewley C."/>
        </authorList>
    </citation>
    <scope>NUCLEOTIDE SEQUENCE</scope>
    <source>
        <strain evidence="5">NIES-1699</strain>
    </source>
</reference>
<evidence type="ECO:0000256" key="3">
    <source>
        <dbReference type="RuleBase" id="RU366061"/>
    </source>
</evidence>
<protein>
    <recommendedName>
        <fullName evidence="3">Bifunctional lysine-specific demethylase and histidyl-hydroxylase</fullName>
        <ecNumber evidence="3">1.14.11.-</ecNumber>
    </recommendedName>
</protein>
<dbReference type="SUPFAM" id="SSF51197">
    <property type="entry name" value="Clavaminate synthase-like"/>
    <property type="match status" value="1"/>
</dbReference>
<evidence type="ECO:0000259" key="4">
    <source>
        <dbReference type="Pfam" id="PF08007"/>
    </source>
</evidence>
<sequence length="266" mass="28938">MESLSESFLLASRSAPPYDEGWRAAAYCVDLDEESHEGTIIINGAAETVPEVGAVARAAIRAFAVPCSINCYHTGPRSIGAPPHSDVQEIIALQCAGSQRWRVWRPEVFEEVGKAVAFEPRGPPALDVTLSVGEALYVPFAWPHATETDASPSLHATLGLDLVAFGFDHFPLGTLRDVESCAKLVGRDRARQLVRHNREVLAAQTALYTVESTETKAAGARDWARRYRRYAAETSRAVADFRGTPAVPDAAIDLYVQTKLEARGFS</sequence>
<evidence type="ECO:0000256" key="2">
    <source>
        <dbReference type="ARBA" id="ARBA00023004"/>
    </source>
</evidence>
<keyword evidence="3" id="KW-0223">Dioxygenase</keyword>
<dbReference type="GO" id="GO:0005730">
    <property type="term" value="C:nucleolus"/>
    <property type="evidence" value="ECO:0007669"/>
    <property type="project" value="TreeGrafter"/>
</dbReference>
<dbReference type="Gene3D" id="2.60.120.650">
    <property type="entry name" value="Cupin"/>
    <property type="match status" value="1"/>
</dbReference>
<dbReference type="InterPro" id="IPR003347">
    <property type="entry name" value="JmjC_dom"/>
</dbReference>
<dbReference type="GO" id="GO:0032453">
    <property type="term" value="F:histone H3K4 demethylase activity"/>
    <property type="evidence" value="ECO:0007669"/>
    <property type="project" value="TreeGrafter"/>
</dbReference>
<dbReference type="GO" id="GO:0005506">
    <property type="term" value="F:iron ion binding"/>
    <property type="evidence" value="ECO:0007669"/>
    <property type="project" value="UniProtKB-UniRule"/>
</dbReference>
<comment type="function">
    <text evidence="3">Oxygenase that can act as both a histone lysine demethylase and a ribosomal histidine hydroxylase.</text>
</comment>
<keyword evidence="3" id="KW-0805">Transcription regulation</keyword>
<keyword evidence="2 3" id="KW-0408">Iron</keyword>